<dbReference type="GO" id="GO:0032259">
    <property type="term" value="P:methylation"/>
    <property type="evidence" value="ECO:0007669"/>
    <property type="project" value="UniProtKB-KW"/>
</dbReference>
<dbReference type="EMBL" id="DMNG01000186">
    <property type="protein sequence ID" value="HAN25069.1"/>
    <property type="molecule type" value="Genomic_DNA"/>
</dbReference>
<gene>
    <name evidence="1" type="ORF">DCP95_10930</name>
</gene>
<reference evidence="1 2" key="1">
    <citation type="journal article" date="2018" name="Nat. Biotechnol.">
        <title>A standardized bacterial taxonomy based on genome phylogeny substantially revises the tree of life.</title>
        <authorList>
            <person name="Parks D.H."/>
            <person name="Chuvochina M."/>
            <person name="Waite D.W."/>
            <person name="Rinke C."/>
            <person name="Skarshewski A."/>
            <person name="Chaumeil P.A."/>
            <person name="Hugenholtz P."/>
        </authorList>
    </citation>
    <scope>NUCLEOTIDE SEQUENCE [LARGE SCALE GENOMIC DNA]</scope>
    <source>
        <strain evidence="1">UBA9152</strain>
    </source>
</reference>
<dbReference type="Gene3D" id="3.40.50.150">
    <property type="entry name" value="Vaccinia Virus protein VP39"/>
    <property type="match status" value="1"/>
</dbReference>
<dbReference type="SUPFAM" id="SSF53335">
    <property type="entry name" value="S-adenosyl-L-methionine-dependent methyltransferases"/>
    <property type="match status" value="1"/>
</dbReference>
<comment type="caution">
    <text evidence="1">The sequence shown here is derived from an EMBL/GenBank/DDBJ whole genome shotgun (WGS) entry which is preliminary data.</text>
</comment>
<feature type="non-terminal residue" evidence="1">
    <location>
        <position position="137"/>
    </location>
</feature>
<evidence type="ECO:0000313" key="2">
    <source>
        <dbReference type="Proteomes" id="UP000257479"/>
    </source>
</evidence>
<feature type="non-terminal residue" evidence="1">
    <location>
        <position position="1"/>
    </location>
</feature>
<accession>A0A3C1KEG4</accession>
<evidence type="ECO:0000313" key="1">
    <source>
        <dbReference type="EMBL" id="HAN25069.1"/>
    </source>
</evidence>
<dbReference type="GO" id="GO:0003676">
    <property type="term" value="F:nucleic acid binding"/>
    <property type="evidence" value="ECO:0007669"/>
    <property type="project" value="InterPro"/>
</dbReference>
<dbReference type="Proteomes" id="UP000257479">
    <property type="component" value="Unassembled WGS sequence"/>
</dbReference>
<dbReference type="AlphaFoldDB" id="A0A3C1KEG4"/>
<organism evidence="1 2">
    <name type="scientific">Microbacterium ginsengisoli</name>
    <dbReference type="NCBI Taxonomy" id="400772"/>
    <lineage>
        <taxon>Bacteria</taxon>
        <taxon>Bacillati</taxon>
        <taxon>Actinomycetota</taxon>
        <taxon>Actinomycetes</taxon>
        <taxon>Micrococcales</taxon>
        <taxon>Microbacteriaceae</taxon>
        <taxon>Microbacterium</taxon>
    </lineage>
</organism>
<dbReference type="InterPro" id="IPR002052">
    <property type="entry name" value="DNA_methylase_N6_adenine_CS"/>
</dbReference>
<keyword evidence="1" id="KW-0489">Methyltransferase</keyword>
<dbReference type="PROSITE" id="PS00092">
    <property type="entry name" value="N6_MTASE"/>
    <property type="match status" value="1"/>
</dbReference>
<dbReference type="InterPro" id="IPR029063">
    <property type="entry name" value="SAM-dependent_MTases_sf"/>
</dbReference>
<dbReference type="GO" id="GO:0008168">
    <property type="term" value="F:methyltransferase activity"/>
    <property type="evidence" value="ECO:0007669"/>
    <property type="project" value="UniProtKB-KW"/>
</dbReference>
<keyword evidence="1" id="KW-0808">Transferase</keyword>
<proteinExistence type="predicted"/>
<name>A0A3C1KEG4_9MICO</name>
<protein>
    <submittedName>
        <fullName evidence="1">SAM-dependent methyltransferase</fullName>
    </submittedName>
</protein>
<sequence length="137" mass="14619">ALRFAALNAALAGDAAVELREGSLFEPVAGEQFDRVVSNPPFVITPRVAGVPAYEYRDAGFAGDDLVAAVVRGVGEVLTPGGVAQLLGNWEYRDGEDGLERVQAWVAASPVPLDAWIVEREQLDPLAYAQLWVRDGG</sequence>